<evidence type="ECO:0000256" key="1">
    <source>
        <dbReference type="SAM" id="Phobius"/>
    </source>
</evidence>
<dbReference type="InterPro" id="IPR007165">
    <property type="entry name" value="Phage_holin_4_2"/>
</dbReference>
<organism evidence="2 3">
    <name type="scientific">Gloeothece verrucosa (strain PCC 7822)</name>
    <name type="common">Cyanothece sp. (strain PCC 7822)</name>
    <dbReference type="NCBI Taxonomy" id="497965"/>
    <lineage>
        <taxon>Bacteria</taxon>
        <taxon>Bacillati</taxon>
        <taxon>Cyanobacteriota</taxon>
        <taxon>Cyanophyceae</taxon>
        <taxon>Oscillatoriophycideae</taxon>
        <taxon>Chroococcales</taxon>
        <taxon>Aphanothecaceae</taxon>
        <taxon>Gloeothece</taxon>
        <taxon>Gloeothece verrucosa</taxon>
    </lineage>
</organism>
<sequence length="115" mass="12396">MTAFIVTLIVTAISLLIISRLPLGIEIDSLAKALIAALVLGLLNAFIKPVLFFLTIPLTLLTLGLFSLFLNAIIFGLAAWLVEGFRLRWGLWSAILGAFALSVINSLIFRLVGAT</sequence>
<dbReference type="Pfam" id="PF04020">
    <property type="entry name" value="Phage_holin_4_2"/>
    <property type="match status" value="1"/>
</dbReference>
<dbReference type="KEGG" id="cyj:Cyan7822_4765"/>
<gene>
    <name evidence="2" type="ordered locus">Cyan7822_4765</name>
</gene>
<dbReference type="AlphaFoldDB" id="E0UFH4"/>
<dbReference type="eggNOG" id="COG1950">
    <property type="taxonomic scope" value="Bacteria"/>
</dbReference>
<keyword evidence="1" id="KW-1133">Transmembrane helix</keyword>
<feature type="transmembrane region" description="Helical" evidence="1">
    <location>
        <begin position="60"/>
        <end position="82"/>
    </location>
</feature>
<dbReference type="RefSeq" id="WP_013324708.1">
    <property type="nucleotide sequence ID" value="NC_014501.1"/>
</dbReference>
<name>E0UFH4_GLOV7</name>
<keyword evidence="1" id="KW-0812">Transmembrane</keyword>
<dbReference type="OrthoDB" id="516102at2"/>
<dbReference type="PANTHER" id="PTHR37309">
    <property type="entry name" value="SLR0284 PROTEIN"/>
    <property type="match status" value="1"/>
</dbReference>
<evidence type="ECO:0000313" key="3">
    <source>
        <dbReference type="Proteomes" id="UP000008206"/>
    </source>
</evidence>
<proteinExistence type="predicted"/>
<reference evidence="3" key="1">
    <citation type="journal article" date="2011" name="MBio">
        <title>Novel metabolic attributes of the genus Cyanothece, comprising a group of unicellular nitrogen-fixing Cyanobacteria.</title>
        <authorList>
            <person name="Bandyopadhyay A."/>
            <person name="Elvitigala T."/>
            <person name="Welsh E."/>
            <person name="Stockel J."/>
            <person name="Liberton M."/>
            <person name="Min H."/>
            <person name="Sherman L.A."/>
            <person name="Pakrasi H.B."/>
        </authorList>
    </citation>
    <scope>NUCLEOTIDE SEQUENCE [LARGE SCALE GENOMIC DNA]</scope>
    <source>
        <strain evidence="3">PCC 7822</strain>
    </source>
</reference>
<keyword evidence="1" id="KW-0472">Membrane</keyword>
<evidence type="ECO:0008006" key="4">
    <source>
        <dbReference type="Google" id="ProtNLM"/>
    </source>
</evidence>
<dbReference type="Proteomes" id="UP000008206">
    <property type="component" value="Chromosome"/>
</dbReference>
<keyword evidence="3" id="KW-1185">Reference proteome</keyword>
<feature type="transmembrane region" description="Helical" evidence="1">
    <location>
        <begin position="89"/>
        <end position="112"/>
    </location>
</feature>
<evidence type="ECO:0000313" key="2">
    <source>
        <dbReference type="EMBL" id="ADN16668.1"/>
    </source>
</evidence>
<feature type="transmembrane region" description="Helical" evidence="1">
    <location>
        <begin position="35"/>
        <end position="54"/>
    </location>
</feature>
<protein>
    <recommendedName>
        <fullName evidence="4">Phage holin family protein</fullName>
    </recommendedName>
</protein>
<feature type="transmembrane region" description="Helical" evidence="1">
    <location>
        <begin position="6"/>
        <end position="23"/>
    </location>
</feature>
<dbReference type="PANTHER" id="PTHR37309:SF1">
    <property type="entry name" value="SLR0284 PROTEIN"/>
    <property type="match status" value="1"/>
</dbReference>
<accession>E0UFH4</accession>
<dbReference type="EMBL" id="CP002198">
    <property type="protein sequence ID" value="ADN16668.1"/>
    <property type="molecule type" value="Genomic_DNA"/>
</dbReference>
<dbReference type="HOGENOM" id="CLU_120441_2_1_3"/>